<organism evidence="3 4">
    <name type="scientific">Seminavis robusta</name>
    <dbReference type="NCBI Taxonomy" id="568900"/>
    <lineage>
        <taxon>Eukaryota</taxon>
        <taxon>Sar</taxon>
        <taxon>Stramenopiles</taxon>
        <taxon>Ochrophyta</taxon>
        <taxon>Bacillariophyta</taxon>
        <taxon>Bacillariophyceae</taxon>
        <taxon>Bacillariophycidae</taxon>
        <taxon>Naviculales</taxon>
        <taxon>Naviculaceae</taxon>
        <taxon>Seminavis</taxon>
    </lineage>
</organism>
<dbReference type="Proteomes" id="UP001153069">
    <property type="component" value="Unassembled WGS sequence"/>
</dbReference>
<evidence type="ECO:0000313" key="3">
    <source>
        <dbReference type="EMBL" id="CAB9514755.1"/>
    </source>
</evidence>
<dbReference type="GO" id="GO:0016538">
    <property type="term" value="F:cyclin-dependent protein serine/threonine kinase regulator activity"/>
    <property type="evidence" value="ECO:0007669"/>
    <property type="project" value="InterPro"/>
</dbReference>
<reference evidence="3" key="1">
    <citation type="submission" date="2020-06" db="EMBL/GenBank/DDBJ databases">
        <authorList>
            <consortium name="Plant Systems Biology data submission"/>
        </authorList>
    </citation>
    <scope>NUCLEOTIDE SEQUENCE</scope>
    <source>
        <strain evidence="3">D6</strain>
    </source>
</reference>
<keyword evidence="4" id="KW-1185">Reference proteome</keyword>
<evidence type="ECO:0000256" key="1">
    <source>
        <dbReference type="SAM" id="MobiDB-lite"/>
    </source>
</evidence>
<accession>A0A9N8E6G7</accession>
<feature type="compositionally biased region" description="Polar residues" evidence="1">
    <location>
        <begin position="198"/>
        <end position="209"/>
    </location>
</feature>
<dbReference type="InterPro" id="IPR036915">
    <property type="entry name" value="Cyclin-like_sf"/>
</dbReference>
<sequence length="365" mass="41449">MTSTSDDPVVMSVVDRSIVPILSTAHETPSRRHGISAEVERTHRLYGTSLLYAATKLQKLNASTYATACTIFHRFYHRVSLTKYNVWSVAMASLLLATKVQDGPQQRTIRSIVLFFDHLYRKRRHLIISTKDSSSVPSMSKLGPVWKEYYENVVEMENQVLRELGFTLYWIPDAHPHKFLWEFVRILLGLEPVPIADNSTSSGDDNQADANKDGETVNETADEKNNDNNKSGKDEKGEETNGNKREIRHFALAQRAWSYCNDSCRLDLCVRFDSEVITCAAIYLACRDMKIELPMKPAPWWQLFLGKDDKCGENVATAANAILGLIHYQKQNATIMRDFLPSLVPGGSTFNDPERFLWEVRTPQA</sequence>
<dbReference type="AlphaFoldDB" id="A0A9N8E6G7"/>
<dbReference type="PANTHER" id="PTHR10026">
    <property type="entry name" value="CYCLIN"/>
    <property type="match status" value="1"/>
</dbReference>
<dbReference type="InterPro" id="IPR043198">
    <property type="entry name" value="Cyclin/Ssn8"/>
</dbReference>
<name>A0A9N8E6G7_9STRA</name>
<dbReference type="PIRSF" id="PIRSF036580">
    <property type="entry name" value="Cyclin_L"/>
    <property type="match status" value="1"/>
</dbReference>
<feature type="domain" description="Cyclin N-terminal" evidence="2">
    <location>
        <begin position="36"/>
        <end position="168"/>
    </location>
</feature>
<feature type="compositionally biased region" description="Basic and acidic residues" evidence="1">
    <location>
        <begin position="210"/>
        <end position="242"/>
    </location>
</feature>
<evidence type="ECO:0000259" key="2">
    <source>
        <dbReference type="Pfam" id="PF00134"/>
    </source>
</evidence>
<dbReference type="EMBL" id="CAICTM010000671">
    <property type="protein sequence ID" value="CAB9514755.1"/>
    <property type="molecule type" value="Genomic_DNA"/>
</dbReference>
<feature type="region of interest" description="Disordered" evidence="1">
    <location>
        <begin position="198"/>
        <end position="242"/>
    </location>
</feature>
<dbReference type="Pfam" id="PF00134">
    <property type="entry name" value="Cyclin_N"/>
    <property type="match status" value="1"/>
</dbReference>
<dbReference type="GO" id="GO:0006357">
    <property type="term" value="P:regulation of transcription by RNA polymerase II"/>
    <property type="evidence" value="ECO:0007669"/>
    <property type="project" value="InterPro"/>
</dbReference>
<protein>
    <submittedName>
        <fullName evidence="3">Cyclin</fullName>
    </submittedName>
</protein>
<gene>
    <name evidence="3" type="ORF">SEMRO_672_G185070.1</name>
</gene>
<dbReference type="OrthoDB" id="10264655at2759"/>
<proteinExistence type="predicted"/>
<dbReference type="InterPro" id="IPR006671">
    <property type="entry name" value="Cyclin_N"/>
</dbReference>
<comment type="caution">
    <text evidence="3">The sequence shown here is derived from an EMBL/GenBank/DDBJ whole genome shotgun (WGS) entry which is preliminary data.</text>
</comment>
<dbReference type="SUPFAM" id="SSF47954">
    <property type="entry name" value="Cyclin-like"/>
    <property type="match status" value="2"/>
</dbReference>
<dbReference type="Gene3D" id="1.10.472.10">
    <property type="entry name" value="Cyclin-like"/>
    <property type="match status" value="2"/>
</dbReference>
<evidence type="ECO:0000313" key="4">
    <source>
        <dbReference type="Proteomes" id="UP001153069"/>
    </source>
</evidence>